<dbReference type="EMBL" id="JAIWYP010000014">
    <property type="protein sequence ID" value="KAH3713715.1"/>
    <property type="molecule type" value="Genomic_DNA"/>
</dbReference>
<protein>
    <submittedName>
        <fullName evidence="1">Uncharacterized protein</fullName>
    </submittedName>
</protein>
<dbReference type="Proteomes" id="UP000828390">
    <property type="component" value="Unassembled WGS sequence"/>
</dbReference>
<sequence length="109" mass="12591">MRFWNHFDYMSGPLAAPTHIFNPIFHDFQRHSASDDAVSEPLDRHKSWDLGHEAFCRRLADHFDVNPGSAAYKGELRKTRASCTFSGHPQYKSVQRLSSQEKRACKIIE</sequence>
<name>A0A9D4HE44_DREPO</name>
<comment type="caution">
    <text evidence="1">The sequence shown here is derived from an EMBL/GenBank/DDBJ whole genome shotgun (WGS) entry which is preliminary data.</text>
</comment>
<evidence type="ECO:0000313" key="1">
    <source>
        <dbReference type="EMBL" id="KAH3713715.1"/>
    </source>
</evidence>
<reference evidence="1" key="2">
    <citation type="submission" date="2020-11" db="EMBL/GenBank/DDBJ databases">
        <authorList>
            <person name="McCartney M.A."/>
            <person name="Auch B."/>
            <person name="Kono T."/>
            <person name="Mallez S."/>
            <person name="Becker A."/>
            <person name="Gohl D.M."/>
            <person name="Silverstein K.A.T."/>
            <person name="Koren S."/>
            <person name="Bechman K.B."/>
            <person name="Herman A."/>
            <person name="Abrahante J.E."/>
            <person name="Garbe J."/>
        </authorList>
    </citation>
    <scope>NUCLEOTIDE SEQUENCE</scope>
    <source>
        <strain evidence="1">Duluth1</strain>
        <tissue evidence="1">Whole animal</tissue>
    </source>
</reference>
<evidence type="ECO:0000313" key="2">
    <source>
        <dbReference type="Proteomes" id="UP000828390"/>
    </source>
</evidence>
<dbReference type="AlphaFoldDB" id="A0A9D4HE44"/>
<accession>A0A9D4HE44</accession>
<organism evidence="1 2">
    <name type="scientific">Dreissena polymorpha</name>
    <name type="common">Zebra mussel</name>
    <name type="synonym">Mytilus polymorpha</name>
    <dbReference type="NCBI Taxonomy" id="45954"/>
    <lineage>
        <taxon>Eukaryota</taxon>
        <taxon>Metazoa</taxon>
        <taxon>Spiralia</taxon>
        <taxon>Lophotrochozoa</taxon>
        <taxon>Mollusca</taxon>
        <taxon>Bivalvia</taxon>
        <taxon>Autobranchia</taxon>
        <taxon>Heteroconchia</taxon>
        <taxon>Euheterodonta</taxon>
        <taxon>Imparidentia</taxon>
        <taxon>Neoheterodontei</taxon>
        <taxon>Myida</taxon>
        <taxon>Dreissenoidea</taxon>
        <taxon>Dreissenidae</taxon>
        <taxon>Dreissena</taxon>
    </lineage>
</organism>
<keyword evidence="2" id="KW-1185">Reference proteome</keyword>
<proteinExistence type="predicted"/>
<reference evidence="1" key="1">
    <citation type="journal article" date="2019" name="bioRxiv">
        <title>The Genome of the Zebra Mussel, Dreissena polymorpha: A Resource for Invasive Species Research.</title>
        <authorList>
            <person name="McCartney M.A."/>
            <person name="Auch B."/>
            <person name="Kono T."/>
            <person name="Mallez S."/>
            <person name="Zhang Y."/>
            <person name="Obille A."/>
            <person name="Becker A."/>
            <person name="Abrahante J.E."/>
            <person name="Garbe J."/>
            <person name="Badalamenti J.P."/>
            <person name="Herman A."/>
            <person name="Mangelson H."/>
            <person name="Liachko I."/>
            <person name="Sullivan S."/>
            <person name="Sone E.D."/>
            <person name="Koren S."/>
            <person name="Silverstein K.A.T."/>
            <person name="Beckman K.B."/>
            <person name="Gohl D.M."/>
        </authorList>
    </citation>
    <scope>NUCLEOTIDE SEQUENCE</scope>
    <source>
        <strain evidence="1">Duluth1</strain>
        <tissue evidence="1">Whole animal</tissue>
    </source>
</reference>
<gene>
    <name evidence="1" type="ORF">DPMN_073513</name>
</gene>